<evidence type="ECO:0000256" key="3">
    <source>
        <dbReference type="PIRSR" id="PIRSR016184-1"/>
    </source>
</evidence>
<dbReference type="Pfam" id="PF02567">
    <property type="entry name" value="PhzC-PhzF"/>
    <property type="match status" value="1"/>
</dbReference>
<proteinExistence type="inferred from homology"/>
<name>A0A010Z7T3_9BACL</name>
<comment type="caution">
    <text evidence="4">The sequence shown here is derived from an EMBL/GenBank/DDBJ whole genome shotgun (WGS) entry which is preliminary data.</text>
</comment>
<evidence type="ECO:0000256" key="2">
    <source>
        <dbReference type="ARBA" id="ARBA00023235"/>
    </source>
</evidence>
<keyword evidence="2" id="KW-0413">Isomerase</keyword>
<comment type="similarity">
    <text evidence="1">Belongs to the PhzF family.</text>
</comment>
<dbReference type="NCBIfam" id="TIGR00654">
    <property type="entry name" value="PhzF_family"/>
    <property type="match status" value="1"/>
</dbReference>
<dbReference type="PIRSF" id="PIRSF016184">
    <property type="entry name" value="PhzC_PhzF"/>
    <property type="match status" value="1"/>
</dbReference>
<evidence type="ECO:0000313" key="4">
    <source>
        <dbReference type="EMBL" id="EXG83323.1"/>
    </source>
</evidence>
<dbReference type="OrthoDB" id="9788221at2"/>
<dbReference type="Gene3D" id="3.10.310.10">
    <property type="entry name" value="Diaminopimelate Epimerase, Chain A, domain 1"/>
    <property type="match status" value="2"/>
</dbReference>
<sequence>MTAVTVFHYEAFSAIPGKGNPAGIMLDADHLTDAQMQEIATKVGFNETTFVCRSHAADVRLRYFTPGYEMDLCGHATMASLYALRTRGLLHQDAATIETRIGVLPVELTYGENGDEKSLSMRMRQGNPAFIPFEGDEYALLASIGLSMSDLDERYPIVYGSTGSWTVLIPIRSLEAFSRMVPDNASFPGMLTQNPQASLHPFCLETFDPQARMHARHFCPPHSGMIEDPVTGTATGVMGAYALTYMEAHLPRTDFIVEQGLEMGRDGRVKVEAERLSDGGIDIRVSGGATFVTDMQIMLNESE</sequence>
<dbReference type="HOGENOM" id="CLU_048756_0_2_9"/>
<dbReference type="PATRIC" id="fig|915437.3.peg.306"/>
<dbReference type="InterPro" id="IPR003719">
    <property type="entry name" value="Phenazine_PhzF-like"/>
</dbReference>
<evidence type="ECO:0000313" key="5">
    <source>
        <dbReference type="Proteomes" id="UP000053380"/>
    </source>
</evidence>
<dbReference type="SUPFAM" id="SSF54506">
    <property type="entry name" value="Diaminopimelate epimerase-like"/>
    <property type="match status" value="1"/>
</dbReference>
<gene>
    <name evidence="4" type="ORF">SacsacDRAFT_0289</name>
</gene>
<organism evidence="4 5">
    <name type="scientific">Saccharibacillus sacchari DSM 19268</name>
    <dbReference type="NCBI Taxonomy" id="915437"/>
    <lineage>
        <taxon>Bacteria</taxon>
        <taxon>Bacillati</taxon>
        <taxon>Bacillota</taxon>
        <taxon>Bacilli</taxon>
        <taxon>Bacillales</taxon>
        <taxon>Paenibacillaceae</taxon>
        <taxon>Saccharibacillus</taxon>
    </lineage>
</organism>
<dbReference type="Proteomes" id="UP000053380">
    <property type="component" value="Unassembled WGS sequence"/>
</dbReference>
<dbReference type="PANTHER" id="PTHR13774">
    <property type="entry name" value="PHENAZINE BIOSYNTHESIS PROTEIN"/>
    <property type="match status" value="1"/>
</dbReference>
<keyword evidence="5" id="KW-1185">Reference proteome</keyword>
<dbReference type="PANTHER" id="PTHR13774:SF17">
    <property type="entry name" value="PHENAZINE BIOSYNTHESIS-LIKE DOMAIN-CONTAINING PROTEIN"/>
    <property type="match status" value="1"/>
</dbReference>
<reference evidence="4 5" key="1">
    <citation type="submission" date="2013-07" db="EMBL/GenBank/DDBJ databases">
        <authorList>
            <consortium name="DOE Joint Genome Institute"/>
            <person name="Anderson I."/>
            <person name="Huntemann M."/>
            <person name="Han J."/>
            <person name="Chen A."/>
            <person name="Kyrpides N."/>
            <person name="Mavromatis K."/>
            <person name="Markowitz V."/>
            <person name="Palaniappan K."/>
            <person name="Ivanova N."/>
            <person name="Schaumberg A."/>
            <person name="Pati A."/>
            <person name="Liolios K."/>
            <person name="Nordberg H.P."/>
            <person name="Cantor M.N."/>
            <person name="Hua S.X."/>
            <person name="Woyke T."/>
        </authorList>
    </citation>
    <scope>NUCLEOTIDE SEQUENCE [LARGE SCALE GENOMIC DNA]</scope>
    <source>
        <strain evidence="4 5">DSM 19268</strain>
    </source>
</reference>
<dbReference type="GO" id="GO:0005737">
    <property type="term" value="C:cytoplasm"/>
    <property type="evidence" value="ECO:0007669"/>
    <property type="project" value="TreeGrafter"/>
</dbReference>
<accession>A0A010Z7T3</accession>
<protein>
    <submittedName>
        <fullName evidence="4">Phenazine biosynthesis protein PhzF family</fullName>
    </submittedName>
</protein>
<dbReference type="EMBL" id="JFBU01000001">
    <property type="protein sequence ID" value="EXG83323.1"/>
    <property type="molecule type" value="Genomic_DNA"/>
</dbReference>
<dbReference type="AlphaFoldDB" id="A0A010Z7T3"/>
<dbReference type="RefSeq" id="WP_037282717.1">
    <property type="nucleotide sequence ID" value="NZ_KK073875.1"/>
</dbReference>
<dbReference type="GO" id="GO:0016853">
    <property type="term" value="F:isomerase activity"/>
    <property type="evidence" value="ECO:0007669"/>
    <property type="project" value="UniProtKB-KW"/>
</dbReference>
<feature type="active site" evidence="3">
    <location>
        <position position="47"/>
    </location>
</feature>
<evidence type="ECO:0000256" key="1">
    <source>
        <dbReference type="ARBA" id="ARBA00008270"/>
    </source>
</evidence>